<dbReference type="GO" id="GO:0004803">
    <property type="term" value="F:transposase activity"/>
    <property type="evidence" value="ECO:0007669"/>
    <property type="project" value="UniProtKB-UniRule"/>
</dbReference>
<keyword evidence="9" id="KW-1185">Reference proteome</keyword>
<comment type="similarity">
    <text evidence="2 6">Belongs to the transposase mutator family.</text>
</comment>
<accession>X0QBU5</accession>
<keyword evidence="5 6" id="KW-0233">DNA recombination</keyword>
<sequence>MHFARNLLTHVPKSHSDMVAAVFRTIFAKPDPATAASTWDEVRDQLAGRFPKIGPLMDQAKAEGLAFSTFPRAHWSKIWSTNPLERVSRRSSAEPASCAYSRTRLP</sequence>
<comment type="caution">
    <text evidence="8">The sequence shown here is derived from an EMBL/GenBank/DDBJ whole genome shotgun (WGS) entry which is preliminary data.</text>
</comment>
<keyword evidence="3 6" id="KW-0815">Transposition</keyword>
<keyword evidence="6" id="KW-0814">Transposable element</keyword>
<proteinExistence type="inferred from homology"/>
<dbReference type="PANTHER" id="PTHR33217">
    <property type="entry name" value="TRANSPOSASE FOR INSERTION SEQUENCE ELEMENT IS1081"/>
    <property type="match status" value="1"/>
</dbReference>
<organism evidence="8 9">
    <name type="scientific">Rhodococcus wratislaviensis NBRC 100605</name>
    <dbReference type="NCBI Taxonomy" id="1219028"/>
    <lineage>
        <taxon>Bacteria</taxon>
        <taxon>Bacillati</taxon>
        <taxon>Actinomycetota</taxon>
        <taxon>Actinomycetes</taxon>
        <taxon>Mycobacteriales</taxon>
        <taxon>Nocardiaceae</taxon>
        <taxon>Rhodococcus</taxon>
    </lineage>
</organism>
<dbReference type="Proteomes" id="UP000019491">
    <property type="component" value="Unassembled WGS sequence"/>
</dbReference>
<comment type="function">
    <text evidence="1 6">Required for the transposition of the insertion element.</text>
</comment>
<dbReference type="GO" id="GO:0003677">
    <property type="term" value="F:DNA binding"/>
    <property type="evidence" value="ECO:0007669"/>
    <property type="project" value="UniProtKB-UniRule"/>
</dbReference>
<dbReference type="AlphaFoldDB" id="X0QBU5"/>
<evidence type="ECO:0000256" key="4">
    <source>
        <dbReference type="ARBA" id="ARBA00023125"/>
    </source>
</evidence>
<name>X0QBU5_RHOWR</name>
<evidence type="ECO:0000256" key="2">
    <source>
        <dbReference type="ARBA" id="ARBA00010961"/>
    </source>
</evidence>
<reference evidence="8 9" key="1">
    <citation type="submission" date="2014-02" db="EMBL/GenBank/DDBJ databases">
        <title>Whole genome shotgun sequence of Rhodococcus wratislaviensis NBRC 100605.</title>
        <authorList>
            <person name="Hosoyama A."/>
            <person name="Tsuchikane K."/>
            <person name="Yoshida I."/>
            <person name="Ohji S."/>
            <person name="Ichikawa N."/>
            <person name="Yamazoe A."/>
            <person name="Fujita N."/>
        </authorList>
    </citation>
    <scope>NUCLEOTIDE SEQUENCE [LARGE SCALE GENOMIC DNA]</scope>
    <source>
        <strain evidence="8 9">NBRC 100605</strain>
    </source>
</reference>
<gene>
    <name evidence="8" type="ORF">RW1_066_00140</name>
</gene>
<evidence type="ECO:0000313" key="8">
    <source>
        <dbReference type="EMBL" id="GAF49047.1"/>
    </source>
</evidence>
<evidence type="ECO:0000256" key="5">
    <source>
        <dbReference type="ARBA" id="ARBA00023172"/>
    </source>
</evidence>
<dbReference type="PANTHER" id="PTHR33217:SF7">
    <property type="entry name" value="TRANSPOSASE FOR INSERTION SEQUENCE ELEMENT IS1081"/>
    <property type="match status" value="1"/>
</dbReference>
<evidence type="ECO:0000256" key="7">
    <source>
        <dbReference type="SAM" id="MobiDB-lite"/>
    </source>
</evidence>
<evidence type="ECO:0000256" key="3">
    <source>
        <dbReference type="ARBA" id="ARBA00022578"/>
    </source>
</evidence>
<feature type="region of interest" description="Disordered" evidence="7">
    <location>
        <begin position="86"/>
        <end position="106"/>
    </location>
</feature>
<dbReference type="InterPro" id="IPR001207">
    <property type="entry name" value="Transposase_mutator"/>
</dbReference>
<protein>
    <recommendedName>
        <fullName evidence="6">Mutator family transposase</fullName>
    </recommendedName>
</protein>
<evidence type="ECO:0000313" key="9">
    <source>
        <dbReference type="Proteomes" id="UP000019491"/>
    </source>
</evidence>
<evidence type="ECO:0000256" key="6">
    <source>
        <dbReference type="RuleBase" id="RU365089"/>
    </source>
</evidence>
<evidence type="ECO:0000256" key="1">
    <source>
        <dbReference type="ARBA" id="ARBA00002190"/>
    </source>
</evidence>
<dbReference type="EMBL" id="BAWF01000066">
    <property type="protein sequence ID" value="GAF49047.1"/>
    <property type="molecule type" value="Genomic_DNA"/>
</dbReference>
<keyword evidence="4 6" id="KW-0238">DNA-binding</keyword>
<dbReference type="Pfam" id="PF00872">
    <property type="entry name" value="Transposase_mut"/>
    <property type="match status" value="1"/>
</dbReference>
<dbReference type="GO" id="GO:0006313">
    <property type="term" value="P:DNA transposition"/>
    <property type="evidence" value="ECO:0007669"/>
    <property type="project" value="UniProtKB-UniRule"/>
</dbReference>